<comment type="subcellular location">
    <subcellularLocation>
        <location evidence="1">Periplasm</location>
    </subcellularLocation>
</comment>
<dbReference type="SUPFAM" id="SSF89392">
    <property type="entry name" value="Prokaryotic lipoproteins and lipoprotein localization factors"/>
    <property type="match status" value="1"/>
</dbReference>
<dbReference type="PANTHER" id="PTHR35869:SF1">
    <property type="entry name" value="OUTER-MEMBRANE LIPOPROTEIN CARRIER PROTEIN"/>
    <property type="match status" value="1"/>
</dbReference>
<comment type="subunit">
    <text evidence="3">Monomer.</text>
</comment>
<keyword evidence="6 10" id="KW-0732">Signal</keyword>
<feature type="chain" id="PRO_5017478737" description="Outer-membrane lipoprotein carrier protein" evidence="10">
    <location>
        <begin position="22"/>
        <end position="199"/>
    </location>
</feature>
<evidence type="ECO:0000256" key="10">
    <source>
        <dbReference type="SAM" id="SignalP"/>
    </source>
</evidence>
<dbReference type="RefSeq" id="WP_119525408.1">
    <property type="nucleotide sequence ID" value="NZ_NRHC01000073.1"/>
</dbReference>
<proteinExistence type="inferred from homology"/>
<name>A0A3A1Y3R4_9GAMM</name>
<feature type="signal peptide" evidence="10">
    <location>
        <begin position="1"/>
        <end position="21"/>
    </location>
</feature>
<protein>
    <recommendedName>
        <fullName evidence="4">Outer-membrane lipoprotein carrier protein</fullName>
    </recommendedName>
</protein>
<dbReference type="OrthoDB" id="9787361at2"/>
<dbReference type="PANTHER" id="PTHR35869">
    <property type="entry name" value="OUTER-MEMBRANE LIPOPROTEIN CARRIER PROTEIN"/>
    <property type="match status" value="1"/>
</dbReference>
<dbReference type="CDD" id="cd16325">
    <property type="entry name" value="LolA"/>
    <property type="match status" value="1"/>
</dbReference>
<comment type="similarity">
    <text evidence="2">Belongs to the LolA family.</text>
</comment>
<keyword evidence="9" id="KW-0143">Chaperone</keyword>
<evidence type="ECO:0000313" key="12">
    <source>
        <dbReference type="Proteomes" id="UP000265691"/>
    </source>
</evidence>
<dbReference type="InterPro" id="IPR018323">
    <property type="entry name" value="OM_lipoprot_carrier_LolA_Pbac"/>
</dbReference>
<dbReference type="EMBL" id="NRHC01000073">
    <property type="protein sequence ID" value="RIY31939.1"/>
    <property type="molecule type" value="Genomic_DNA"/>
</dbReference>
<evidence type="ECO:0000256" key="7">
    <source>
        <dbReference type="ARBA" id="ARBA00022764"/>
    </source>
</evidence>
<evidence type="ECO:0000256" key="1">
    <source>
        <dbReference type="ARBA" id="ARBA00004418"/>
    </source>
</evidence>
<dbReference type="InterPro" id="IPR004564">
    <property type="entry name" value="OM_lipoprot_carrier_LolA-like"/>
</dbReference>
<dbReference type="GO" id="GO:0042953">
    <property type="term" value="P:lipoprotein transport"/>
    <property type="evidence" value="ECO:0007669"/>
    <property type="project" value="InterPro"/>
</dbReference>
<evidence type="ECO:0000256" key="4">
    <source>
        <dbReference type="ARBA" id="ARBA00014035"/>
    </source>
</evidence>
<dbReference type="NCBIfam" id="TIGR00547">
    <property type="entry name" value="lolA"/>
    <property type="match status" value="1"/>
</dbReference>
<evidence type="ECO:0000256" key="6">
    <source>
        <dbReference type="ARBA" id="ARBA00022729"/>
    </source>
</evidence>
<dbReference type="GO" id="GO:0044874">
    <property type="term" value="P:lipoprotein localization to outer membrane"/>
    <property type="evidence" value="ECO:0007669"/>
    <property type="project" value="TreeGrafter"/>
</dbReference>
<reference evidence="11 12" key="1">
    <citation type="submission" date="2017-08" db="EMBL/GenBank/DDBJ databases">
        <title>Reclassification of Bisgaard taxon 37 and 44.</title>
        <authorList>
            <person name="Christensen H."/>
        </authorList>
    </citation>
    <scope>NUCLEOTIDE SEQUENCE [LARGE SCALE GENOMIC DNA]</scope>
    <source>
        <strain evidence="11 12">B96_3</strain>
    </source>
</reference>
<sequence length="199" mass="22039">MLKKLVTVVSLATLFSSLALADAKQELLSYLQNNTSFTANFTLVAKDPKGKVINQQSGSLKGQRPSNLALHTTAPTENYVSVYNNEVVYYDPFVEQVTISQLDQSQPMPFIYLLNDTGKAWANAQVSKKGNCFLVSDSKLQAYYKNIQACVVNGALTEFSYTEINGNKATYTFTNYKATPLSAKDFKIDYPSSAQVVRK</sequence>
<evidence type="ECO:0000256" key="8">
    <source>
        <dbReference type="ARBA" id="ARBA00022927"/>
    </source>
</evidence>
<gene>
    <name evidence="11" type="primary">lolA</name>
    <name evidence="11" type="ORF">CKF54_05730</name>
</gene>
<evidence type="ECO:0000256" key="3">
    <source>
        <dbReference type="ARBA" id="ARBA00011245"/>
    </source>
</evidence>
<evidence type="ECO:0000256" key="5">
    <source>
        <dbReference type="ARBA" id="ARBA00022448"/>
    </source>
</evidence>
<accession>A0A3A1Y3R4</accession>
<comment type="caution">
    <text evidence="11">The sequence shown here is derived from an EMBL/GenBank/DDBJ whole genome shotgun (WGS) entry which is preliminary data.</text>
</comment>
<evidence type="ECO:0000256" key="9">
    <source>
        <dbReference type="ARBA" id="ARBA00023186"/>
    </source>
</evidence>
<dbReference type="InterPro" id="IPR029046">
    <property type="entry name" value="LolA/LolB/LppX"/>
</dbReference>
<keyword evidence="5" id="KW-0813">Transport</keyword>
<dbReference type="Proteomes" id="UP000265691">
    <property type="component" value="Unassembled WGS sequence"/>
</dbReference>
<keyword evidence="7" id="KW-0574">Periplasm</keyword>
<dbReference type="GO" id="GO:0030288">
    <property type="term" value="C:outer membrane-bounded periplasmic space"/>
    <property type="evidence" value="ECO:0007669"/>
    <property type="project" value="TreeGrafter"/>
</dbReference>
<dbReference type="Gene3D" id="2.50.20.10">
    <property type="entry name" value="Lipoprotein localisation LolA/LolB/LppX"/>
    <property type="match status" value="1"/>
</dbReference>
<keyword evidence="8" id="KW-0653">Protein transport</keyword>
<keyword evidence="11" id="KW-0449">Lipoprotein</keyword>
<dbReference type="AlphaFoldDB" id="A0A3A1Y3R4"/>
<organism evidence="11 12">
    <name type="scientific">Psittacicella hinzii</name>
    <dbReference type="NCBI Taxonomy" id="2028575"/>
    <lineage>
        <taxon>Bacteria</taxon>
        <taxon>Pseudomonadati</taxon>
        <taxon>Pseudomonadota</taxon>
        <taxon>Gammaproteobacteria</taxon>
        <taxon>Pasteurellales</taxon>
        <taxon>Psittacicellaceae</taxon>
        <taxon>Psittacicella</taxon>
    </lineage>
</organism>
<evidence type="ECO:0000313" key="11">
    <source>
        <dbReference type="EMBL" id="RIY31939.1"/>
    </source>
</evidence>
<evidence type="ECO:0000256" key="2">
    <source>
        <dbReference type="ARBA" id="ARBA00007615"/>
    </source>
</evidence>
<keyword evidence="12" id="KW-1185">Reference proteome</keyword>
<dbReference type="Pfam" id="PF03548">
    <property type="entry name" value="LolA"/>
    <property type="match status" value="1"/>
</dbReference>